<keyword evidence="1" id="KW-1133">Transmembrane helix</keyword>
<keyword evidence="1" id="KW-0472">Membrane</keyword>
<evidence type="ECO:0000313" key="3">
    <source>
        <dbReference type="Proteomes" id="UP000006860"/>
    </source>
</evidence>
<dbReference type="Proteomes" id="UP000006860">
    <property type="component" value="Chromosome"/>
</dbReference>
<evidence type="ECO:0000256" key="1">
    <source>
        <dbReference type="SAM" id="Phobius"/>
    </source>
</evidence>
<dbReference type="AlphaFoldDB" id="F0SSY0"/>
<accession>F0SSY0</accession>
<gene>
    <name evidence="2" type="ordered locus">Plabr_0508</name>
</gene>
<dbReference type="RefSeq" id="WP_013626879.1">
    <property type="nucleotide sequence ID" value="NC_015174.1"/>
</dbReference>
<feature type="transmembrane region" description="Helical" evidence="1">
    <location>
        <begin position="18"/>
        <end position="40"/>
    </location>
</feature>
<dbReference type="EMBL" id="CP002546">
    <property type="protein sequence ID" value="ADY58135.1"/>
    <property type="molecule type" value="Genomic_DNA"/>
</dbReference>
<dbReference type="OrthoDB" id="213351at2"/>
<organism evidence="2 3">
    <name type="scientific">Rubinisphaera brasiliensis (strain ATCC 49424 / DSM 5305 / JCM 21570 / IAM 15109 / NBRC 103401 / IFAM 1448)</name>
    <name type="common">Planctomyces brasiliensis</name>
    <dbReference type="NCBI Taxonomy" id="756272"/>
    <lineage>
        <taxon>Bacteria</taxon>
        <taxon>Pseudomonadati</taxon>
        <taxon>Planctomycetota</taxon>
        <taxon>Planctomycetia</taxon>
        <taxon>Planctomycetales</taxon>
        <taxon>Planctomycetaceae</taxon>
        <taxon>Rubinisphaera</taxon>
    </lineage>
</organism>
<dbReference type="STRING" id="756272.Plabr_0508"/>
<sequence length="135" mass="14859">MSTSPATSGSMIQKPGTFVLICFGLFALVVGITVLAMTLFPANPSSAHQRVAHFEGEGDGKTGSFVVDDEWEFRWEHDGDLKAILWTRSDGQEESFIEMPGKPIRHQGGVDNTEGGEYTFEVKGTGPWKIDVYQF</sequence>
<name>F0SSY0_RUBBR</name>
<proteinExistence type="predicted"/>
<keyword evidence="3" id="KW-1185">Reference proteome</keyword>
<protein>
    <submittedName>
        <fullName evidence="2">Uncharacterized protein</fullName>
    </submittedName>
</protein>
<reference evidence="3" key="1">
    <citation type="submission" date="2011-02" db="EMBL/GenBank/DDBJ databases">
        <title>The complete genome of Planctomyces brasiliensis DSM 5305.</title>
        <authorList>
            <person name="Lucas S."/>
            <person name="Copeland A."/>
            <person name="Lapidus A."/>
            <person name="Bruce D."/>
            <person name="Goodwin L."/>
            <person name="Pitluck S."/>
            <person name="Kyrpides N."/>
            <person name="Mavromatis K."/>
            <person name="Pagani I."/>
            <person name="Ivanova N."/>
            <person name="Ovchinnikova G."/>
            <person name="Lu M."/>
            <person name="Detter J.C."/>
            <person name="Han C."/>
            <person name="Land M."/>
            <person name="Hauser L."/>
            <person name="Markowitz V."/>
            <person name="Cheng J.-F."/>
            <person name="Hugenholtz P."/>
            <person name="Woyke T."/>
            <person name="Wu D."/>
            <person name="Tindall B."/>
            <person name="Pomrenke H.G."/>
            <person name="Brambilla E."/>
            <person name="Klenk H.-P."/>
            <person name="Eisen J.A."/>
        </authorList>
    </citation>
    <scope>NUCLEOTIDE SEQUENCE [LARGE SCALE GENOMIC DNA]</scope>
    <source>
        <strain evidence="3">ATCC 49424 / DSM 5305 / JCM 21570 / NBRC 103401 / IFAM 1448</strain>
    </source>
</reference>
<evidence type="ECO:0000313" key="2">
    <source>
        <dbReference type="EMBL" id="ADY58135.1"/>
    </source>
</evidence>
<keyword evidence="1" id="KW-0812">Transmembrane</keyword>
<dbReference type="KEGG" id="pbs:Plabr_0508"/>
<dbReference type="HOGENOM" id="CLU_1884229_0_0_0"/>